<dbReference type="RefSeq" id="WP_126018748.1">
    <property type="nucleotide sequence ID" value="NZ_CP034437.1"/>
</dbReference>
<feature type="domain" description="Glycosyl transferase family 1" evidence="1">
    <location>
        <begin position="172"/>
        <end position="337"/>
    </location>
</feature>
<reference evidence="3" key="1">
    <citation type="submission" date="2018-12" db="EMBL/GenBank/DDBJ databases">
        <title>Genome sequence of Peanibacillus sp.</title>
        <authorList>
            <person name="Subramani G."/>
            <person name="Srinivasan S."/>
            <person name="Kim M.K."/>
        </authorList>
    </citation>
    <scope>NUCLEOTIDE SEQUENCE [LARGE SCALE GENOMIC DNA]</scope>
    <source>
        <strain evidence="3">18JY67-1</strain>
    </source>
</reference>
<keyword evidence="2" id="KW-0808">Transferase</keyword>
<dbReference type="Gene3D" id="3.40.50.2000">
    <property type="entry name" value="Glycogen Phosphorylase B"/>
    <property type="match status" value="1"/>
</dbReference>
<dbReference type="KEGG" id="palb:EJC50_26015"/>
<dbReference type="CDD" id="cd03801">
    <property type="entry name" value="GT4_PimA-like"/>
    <property type="match status" value="1"/>
</dbReference>
<dbReference type="AlphaFoldDB" id="A0A3Q8X8G6"/>
<dbReference type="EMBL" id="CP034437">
    <property type="protein sequence ID" value="AZN42759.1"/>
    <property type="molecule type" value="Genomic_DNA"/>
</dbReference>
<accession>A0A3Q8X8G6</accession>
<evidence type="ECO:0000313" key="3">
    <source>
        <dbReference type="Proteomes" id="UP000272528"/>
    </source>
</evidence>
<name>A0A3Q8X8G6_9BACL</name>
<dbReference type="PANTHER" id="PTHR12526">
    <property type="entry name" value="GLYCOSYLTRANSFERASE"/>
    <property type="match status" value="1"/>
</dbReference>
<evidence type="ECO:0000259" key="1">
    <source>
        <dbReference type="Pfam" id="PF00534"/>
    </source>
</evidence>
<dbReference type="Pfam" id="PF00534">
    <property type="entry name" value="Glycos_transf_1"/>
    <property type="match status" value="1"/>
</dbReference>
<dbReference type="Proteomes" id="UP000272528">
    <property type="component" value="Chromosome"/>
</dbReference>
<dbReference type="OrthoDB" id="158463at2"/>
<proteinExistence type="predicted"/>
<dbReference type="SUPFAM" id="SSF53756">
    <property type="entry name" value="UDP-Glycosyltransferase/glycogen phosphorylase"/>
    <property type="match status" value="1"/>
</dbReference>
<dbReference type="GO" id="GO:0016757">
    <property type="term" value="F:glycosyltransferase activity"/>
    <property type="evidence" value="ECO:0007669"/>
    <property type="project" value="InterPro"/>
</dbReference>
<evidence type="ECO:0000313" key="2">
    <source>
        <dbReference type="EMBL" id="AZN42759.1"/>
    </source>
</evidence>
<dbReference type="PANTHER" id="PTHR12526:SF630">
    <property type="entry name" value="GLYCOSYLTRANSFERASE"/>
    <property type="match status" value="1"/>
</dbReference>
<organism evidence="2 3">
    <name type="scientific">Paenibacillus albus</name>
    <dbReference type="NCBI Taxonomy" id="2495582"/>
    <lineage>
        <taxon>Bacteria</taxon>
        <taxon>Bacillati</taxon>
        <taxon>Bacillota</taxon>
        <taxon>Bacilli</taxon>
        <taxon>Bacillales</taxon>
        <taxon>Paenibacillaceae</taxon>
        <taxon>Paenibacillus</taxon>
    </lineage>
</organism>
<protein>
    <submittedName>
        <fullName evidence="2">Glycosyltransferase</fullName>
    </submittedName>
</protein>
<dbReference type="InterPro" id="IPR001296">
    <property type="entry name" value="Glyco_trans_1"/>
</dbReference>
<gene>
    <name evidence="2" type="ORF">EJC50_26015</name>
</gene>
<sequence>MKLLVTYFIPSGGIETLNRLRFHALRAVGIEVHALYLWNGAGVQNMADIPHFVTNNDHEIQTVLRAGNYNAIIVTCDHLMLQRLRGLGYTGALIYEAQGLGTKEQATGTLAFGSTFIRAFANAAISTPTSHLMELFQTYLGDLPRFYVQNMIDTNQFIHKGPAAAATFNLSGAPIIGWIGRLERNKNWPLFLDICSVLASIKPSLQIWMFEDATISEPGERERFHARVHELNLAHRLTVRSNIPHSHMPSYLTAIGDSGGLLLSTSITEGFGYAVAEAMSCRCPVVSTDSDGVRCFIDHNRTGKFFTSSTIPEAVQAASELMDNLPLRRSIRDAADQHIRTHFSPGRYAADIINILVALRLRPYV</sequence>
<keyword evidence="3" id="KW-1185">Reference proteome</keyword>